<protein>
    <recommendedName>
        <fullName evidence="10">TonB C-terminal domain-containing protein</fullName>
    </recommendedName>
</protein>
<dbReference type="STRING" id="1184151.AW736_18415"/>
<evidence type="ECO:0000256" key="2">
    <source>
        <dbReference type="ARBA" id="ARBA00006555"/>
    </source>
</evidence>
<feature type="domain" description="TonB C-terminal" evidence="10">
    <location>
        <begin position="136"/>
        <end position="228"/>
    </location>
</feature>
<proteinExistence type="inferred from homology"/>
<evidence type="ECO:0000256" key="7">
    <source>
        <dbReference type="ARBA" id="ARBA00022927"/>
    </source>
</evidence>
<dbReference type="PROSITE" id="PS52015">
    <property type="entry name" value="TONB_CTD"/>
    <property type="match status" value="1"/>
</dbReference>
<evidence type="ECO:0000256" key="1">
    <source>
        <dbReference type="ARBA" id="ARBA00004383"/>
    </source>
</evidence>
<evidence type="ECO:0000256" key="5">
    <source>
        <dbReference type="ARBA" id="ARBA00022519"/>
    </source>
</evidence>
<evidence type="ECO:0000256" key="8">
    <source>
        <dbReference type="ARBA" id="ARBA00022989"/>
    </source>
</evidence>
<evidence type="ECO:0000313" key="11">
    <source>
        <dbReference type="EMBL" id="OAM88153.1"/>
    </source>
</evidence>
<dbReference type="NCBIfam" id="TIGR01352">
    <property type="entry name" value="tonB_Cterm"/>
    <property type="match status" value="1"/>
</dbReference>
<dbReference type="OrthoDB" id="192927at2"/>
<gene>
    <name evidence="11" type="ORF">AW736_18415</name>
</gene>
<comment type="caution">
    <text evidence="11">The sequence shown here is derived from an EMBL/GenBank/DDBJ whole genome shotgun (WGS) entry which is preliminary data.</text>
</comment>
<comment type="subcellular location">
    <subcellularLocation>
        <location evidence="1">Cell inner membrane</location>
        <topology evidence="1">Single-pass membrane protein</topology>
        <orientation evidence="1">Periplasmic side</orientation>
    </subcellularLocation>
</comment>
<accession>A0A178IDQ8</accession>
<dbReference type="PANTHER" id="PTHR33446">
    <property type="entry name" value="PROTEIN TONB-RELATED"/>
    <property type="match status" value="1"/>
</dbReference>
<keyword evidence="4" id="KW-1003">Cell membrane</keyword>
<keyword evidence="9" id="KW-0472">Membrane</keyword>
<reference evidence="11 12" key="1">
    <citation type="submission" date="2016-01" db="EMBL/GenBank/DDBJ databases">
        <title>High potential of lignocellulose degradation of a new Verrucomicrobia species.</title>
        <authorList>
            <person name="Wang Y."/>
            <person name="Shi Y."/>
            <person name="Qiu Z."/>
            <person name="Liu S."/>
            <person name="Yang H."/>
        </authorList>
    </citation>
    <scope>NUCLEOTIDE SEQUENCE [LARGE SCALE GENOMIC DNA]</scope>
    <source>
        <strain evidence="11 12">TSB47</strain>
    </source>
</reference>
<evidence type="ECO:0000256" key="4">
    <source>
        <dbReference type="ARBA" id="ARBA00022475"/>
    </source>
</evidence>
<dbReference type="SUPFAM" id="SSF74653">
    <property type="entry name" value="TolA/TonB C-terminal domain"/>
    <property type="match status" value="1"/>
</dbReference>
<evidence type="ECO:0000256" key="3">
    <source>
        <dbReference type="ARBA" id="ARBA00022448"/>
    </source>
</evidence>
<dbReference type="RefSeq" id="WP_068771774.1">
    <property type="nucleotide sequence ID" value="NZ_CP109796.1"/>
</dbReference>
<dbReference type="AlphaFoldDB" id="A0A178IDQ8"/>
<keyword evidence="3" id="KW-0813">Transport</keyword>
<organism evidence="11 12">
    <name type="scientific">Termitidicoccus mucosus</name>
    <dbReference type="NCBI Taxonomy" id="1184151"/>
    <lineage>
        <taxon>Bacteria</taxon>
        <taxon>Pseudomonadati</taxon>
        <taxon>Verrucomicrobiota</taxon>
        <taxon>Opitutia</taxon>
        <taxon>Opitutales</taxon>
        <taxon>Opitutaceae</taxon>
        <taxon>Termitidicoccus</taxon>
    </lineage>
</organism>
<keyword evidence="8" id="KW-1133">Transmembrane helix</keyword>
<keyword evidence="12" id="KW-1185">Reference proteome</keyword>
<name>A0A178IDQ8_9BACT</name>
<dbReference type="Gene3D" id="3.30.1150.10">
    <property type="match status" value="1"/>
</dbReference>
<keyword evidence="5" id="KW-0997">Cell inner membrane</keyword>
<dbReference type="GO" id="GO:0055085">
    <property type="term" value="P:transmembrane transport"/>
    <property type="evidence" value="ECO:0007669"/>
    <property type="project" value="InterPro"/>
</dbReference>
<sequence length="228" mass="24609">MRRDLIIGLLASLAFHGGLGYGGKIWDSIFPSSKADTAHSQTTQVDLYVPPPLPEEPVEIDPTQSDEPAVDVATIAPPSLMAVPSSVSVTDFTTAIPPPPPPSLGAPSNTVTIPAGPPATGRVSSNLGQVFNLADLDQQPAVRGVRQAPVYPFEMKRNGINGEVILQFIVDMNGTVRDVEVIRSTHREFEKPAMDAVYKWRFRPGRKGGKAVNTRMQVPINFTLSEDE</sequence>
<keyword evidence="7" id="KW-0653">Protein transport</keyword>
<evidence type="ECO:0000256" key="6">
    <source>
        <dbReference type="ARBA" id="ARBA00022692"/>
    </source>
</evidence>
<dbReference type="EMBL" id="LRRQ01000143">
    <property type="protein sequence ID" value="OAM88153.1"/>
    <property type="molecule type" value="Genomic_DNA"/>
</dbReference>
<dbReference type="Pfam" id="PF03544">
    <property type="entry name" value="TonB_C"/>
    <property type="match status" value="1"/>
</dbReference>
<dbReference type="InterPro" id="IPR037682">
    <property type="entry name" value="TonB_C"/>
</dbReference>
<dbReference type="InterPro" id="IPR051045">
    <property type="entry name" value="TonB-dependent_transducer"/>
</dbReference>
<evidence type="ECO:0000256" key="9">
    <source>
        <dbReference type="ARBA" id="ARBA00023136"/>
    </source>
</evidence>
<dbReference type="Proteomes" id="UP000078486">
    <property type="component" value="Unassembled WGS sequence"/>
</dbReference>
<evidence type="ECO:0000259" key="10">
    <source>
        <dbReference type="PROSITE" id="PS52015"/>
    </source>
</evidence>
<keyword evidence="6" id="KW-0812">Transmembrane</keyword>
<dbReference type="GO" id="GO:0005886">
    <property type="term" value="C:plasma membrane"/>
    <property type="evidence" value="ECO:0007669"/>
    <property type="project" value="UniProtKB-SubCell"/>
</dbReference>
<evidence type="ECO:0000313" key="12">
    <source>
        <dbReference type="Proteomes" id="UP000078486"/>
    </source>
</evidence>
<dbReference type="InterPro" id="IPR006260">
    <property type="entry name" value="TonB/TolA_C"/>
</dbReference>
<comment type="similarity">
    <text evidence="2">Belongs to the TonB family.</text>
</comment>
<dbReference type="GO" id="GO:0015031">
    <property type="term" value="P:protein transport"/>
    <property type="evidence" value="ECO:0007669"/>
    <property type="project" value="UniProtKB-KW"/>
</dbReference>